<dbReference type="Pfam" id="PF13585">
    <property type="entry name" value="CHU_C"/>
    <property type="match status" value="1"/>
</dbReference>
<dbReference type="RefSeq" id="WP_068821872.1">
    <property type="nucleotide sequence ID" value="NZ_LWHJ01000022.1"/>
</dbReference>
<evidence type="ECO:0008006" key="4">
    <source>
        <dbReference type="Google" id="ProtNLM"/>
    </source>
</evidence>
<evidence type="ECO:0000313" key="3">
    <source>
        <dbReference type="Proteomes" id="UP000078459"/>
    </source>
</evidence>
<comment type="caution">
    <text evidence="2">The sequence shown here is derived from an EMBL/GenBank/DDBJ whole genome shotgun (WGS) entry which is preliminary data.</text>
</comment>
<dbReference type="InterPro" id="IPR026341">
    <property type="entry name" value="T9SS_type_B"/>
</dbReference>
<evidence type="ECO:0000256" key="1">
    <source>
        <dbReference type="SAM" id="SignalP"/>
    </source>
</evidence>
<organism evidence="2 3">
    <name type="scientific">Pedobacter psychrophilus</name>
    <dbReference type="NCBI Taxonomy" id="1826909"/>
    <lineage>
        <taxon>Bacteria</taxon>
        <taxon>Pseudomonadati</taxon>
        <taxon>Bacteroidota</taxon>
        <taxon>Sphingobacteriia</taxon>
        <taxon>Sphingobacteriales</taxon>
        <taxon>Sphingobacteriaceae</taxon>
        <taxon>Pedobacter</taxon>
    </lineage>
</organism>
<dbReference type="EMBL" id="LWHJ01000022">
    <property type="protein sequence ID" value="OAQ40639.1"/>
    <property type="molecule type" value="Genomic_DNA"/>
</dbReference>
<keyword evidence="3" id="KW-1185">Reference proteome</keyword>
<dbReference type="OrthoDB" id="9765926at2"/>
<protein>
    <recommendedName>
        <fullName evidence="4">Gliding motility-associated C-terminal domain-containing protein</fullName>
    </recommendedName>
</protein>
<dbReference type="STRING" id="1826909.A5893_06770"/>
<reference evidence="2 3" key="1">
    <citation type="submission" date="2016-04" db="EMBL/GenBank/DDBJ databases">
        <authorList>
            <person name="Evans L.H."/>
            <person name="Alamgir A."/>
            <person name="Owens N."/>
            <person name="Weber N.D."/>
            <person name="Virtaneva K."/>
            <person name="Barbian K."/>
            <person name="Babar A."/>
            <person name="Rosenke K."/>
        </authorList>
    </citation>
    <scope>NUCLEOTIDE SEQUENCE [LARGE SCALE GENOMIC DNA]</scope>
    <source>
        <strain evidence="2 3">CCM 8644</strain>
    </source>
</reference>
<name>A0A179DJD0_9SPHI</name>
<keyword evidence="1" id="KW-0732">Signal</keyword>
<dbReference type="AlphaFoldDB" id="A0A179DJD0"/>
<proteinExistence type="predicted"/>
<feature type="signal peptide" evidence="1">
    <location>
        <begin position="1"/>
        <end position="26"/>
    </location>
</feature>
<evidence type="ECO:0000313" key="2">
    <source>
        <dbReference type="EMBL" id="OAQ40639.1"/>
    </source>
</evidence>
<dbReference type="NCBIfam" id="TIGR04131">
    <property type="entry name" value="Bac_Flav_CTERM"/>
    <property type="match status" value="1"/>
</dbReference>
<sequence length="408" mass="45374">MKIKFTYPFFSFLVLILIGKSSNAQFVNNGSPLIIQNGATLFVSGDFVNQNNASITNLGDITLTGNWTNNDPQGAFNFVANLNLGNVNFFGADQSIGGSQKTNFPNVFLGGTGIKKLLFTTDITGTLDLKDRELAVDAQILSVLKTDITTITFTTGFISTDGKGFLYRNTNISDDYVFPLGSNLKPTFLYRPVNIKPLDNAINSFGVSFINNDPTAEGFDRQSKRFDVNAVNPNYFHILNQRQGASLANFDFFYNIPLDGNANQLVNWIPFNLWEKAGISNPRPFIGGNAQLNQVMTFSSLRRVSNLPMALSNILANNDPITFFNSFSPDGDGRNDRWEIKNIDLFPDNDLTILNRWGSEVFKAKNYTNGNAWDGLGLNTGTYFYLLKVNVNSEPKVYKGFITLLRHD</sequence>
<gene>
    <name evidence="2" type="ORF">A5893_06770</name>
</gene>
<feature type="chain" id="PRO_5008100638" description="Gliding motility-associated C-terminal domain-containing protein" evidence="1">
    <location>
        <begin position="27"/>
        <end position="408"/>
    </location>
</feature>
<accession>A0A179DJD0</accession>
<reference evidence="2 3" key="2">
    <citation type="submission" date="2016-06" db="EMBL/GenBank/DDBJ databases">
        <title>Pedobacter psychrophilus sp. nov., isolated from Antarctic fragmentary rock.</title>
        <authorList>
            <person name="Svec P."/>
        </authorList>
    </citation>
    <scope>NUCLEOTIDE SEQUENCE [LARGE SCALE GENOMIC DNA]</scope>
    <source>
        <strain evidence="2 3">CCM 8644</strain>
    </source>
</reference>
<dbReference type="Proteomes" id="UP000078459">
    <property type="component" value="Unassembled WGS sequence"/>
</dbReference>